<evidence type="ECO:0000313" key="1">
    <source>
        <dbReference type="EMBL" id="MTW10913.1"/>
    </source>
</evidence>
<proteinExistence type="predicted"/>
<organism evidence="1 2">
    <name type="scientific">Massilia eburnea</name>
    <dbReference type="NCBI Taxonomy" id="1776165"/>
    <lineage>
        <taxon>Bacteria</taxon>
        <taxon>Pseudomonadati</taxon>
        <taxon>Pseudomonadota</taxon>
        <taxon>Betaproteobacteria</taxon>
        <taxon>Burkholderiales</taxon>
        <taxon>Oxalobacteraceae</taxon>
        <taxon>Telluria group</taxon>
        <taxon>Massilia</taxon>
    </lineage>
</organism>
<sequence length="60" mass="6731">MSKVDRLEWSRKIATLNERIKGFQENPNKEHLDAAISELKAYADAANSGGIEIPERFIAS</sequence>
<accession>A0A6L6QGZ6</accession>
<dbReference type="RefSeq" id="WP_155453849.1">
    <property type="nucleotide sequence ID" value="NZ_WNKX01000006.1"/>
</dbReference>
<dbReference type="EMBL" id="WNKX01000006">
    <property type="protein sequence ID" value="MTW10913.1"/>
    <property type="molecule type" value="Genomic_DNA"/>
</dbReference>
<dbReference type="Proteomes" id="UP000472320">
    <property type="component" value="Unassembled WGS sequence"/>
</dbReference>
<comment type="caution">
    <text evidence="1">The sequence shown here is derived from an EMBL/GenBank/DDBJ whole genome shotgun (WGS) entry which is preliminary data.</text>
</comment>
<protein>
    <submittedName>
        <fullName evidence="1">Uncharacterized protein</fullName>
    </submittedName>
</protein>
<name>A0A6L6QGZ6_9BURK</name>
<keyword evidence="2" id="KW-1185">Reference proteome</keyword>
<dbReference type="OrthoDB" id="8779278at2"/>
<gene>
    <name evidence="1" type="ORF">GM658_09885</name>
</gene>
<reference evidence="1 2" key="1">
    <citation type="submission" date="2019-11" db="EMBL/GenBank/DDBJ databases">
        <title>Type strains purchased from KCTC, JCM and DSMZ.</title>
        <authorList>
            <person name="Lu H."/>
        </authorList>
    </citation>
    <scope>NUCLEOTIDE SEQUENCE [LARGE SCALE GENOMIC DNA]</scope>
    <source>
        <strain evidence="1 2">JCM 31587</strain>
    </source>
</reference>
<dbReference type="AlphaFoldDB" id="A0A6L6QGZ6"/>
<evidence type="ECO:0000313" key="2">
    <source>
        <dbReference type="Proteomes" id="UP000472320"/>
    </source>
</evidence>